<dbReference type="AlphaFoldDB" id="A0AAD2HAN3"/>
<evidence type="ECO:0000313" key="3">
    <source>
        <dbReference type="Proteomes" id="UP001295794"/>
    </source>
</evidence>
<feature type="compositionally biased region" description="Polar residues" evidence="1">
    <location>
        <begin position="152"/>
        <end position="161"/>
    </location>
</feature>
<dbReference type="EMBL" id="CAVNYO010000178">
    <property type="protein sequence ID" value="CAK5271860.1"/>
    <property type="molecule type" value="Genomic_DNA"/>
</dbReference>
<gene>
    <name evidence="2" type="ORF">MYCIT1_LOCUS17232</name>
</gene>
<feature type="region of interest" description="Disordered" evidence="1">
    <location>
        <begin position="256"/>
        <end position="282"/>
    </location>
</feature>
<evidence type="ECO:0000256" key="1">
    <source>
        <dbReference type="SAM" id="MobiDB-lite"/>
    </source>
</evidence>
<evidence type="ECO:0000313" key="2">
    <source>
        <dbReference type="EMBL" id="CAK5271860.1"/>
    </source>
</evidence>
<feature type="compositionally biased region" description="Low complexity" evidence="1">
    <location>
        <begin position="214"/>
        <end position="225"/>
    </location>
</feature>
<dbReference type="Proteomes" id="UP001295794">
    <property type="component" value="Unassembled WGS sequence"/>
</dbReference>
<protein>
    <submittedName>
        <fullName evidence="2">Uncharacterized protein</fullName>
    </submittedName>
</protein>
<sequence length="298" mass="32170">MTPQQEALQSPRRSDTANATSTPIFTIPNLKSIKKKRRGAAAFPSPHAHSTPVAIKSEPVQTASLLDRIYGSNTQAQGTTSHALPFAKGFAATSILSSIYPSPVYTQDRCKVEPESPLVLRSAASGSESICTPARKNGARPSTVFDHLATPDSASAGQNDGTGRRSVLPSRIDNLFRLVDSPLPTLAYRPVRVSTYKRKKAHKIGKKPEMLTDSSSGSESSDSFPSLFQRAKSLPCTTANTGRRLIDRIQALDMHAAADQDEEMKMRSSSPTQPEPSLWPEAYPVWLTAGPSTVKLAK</sequence>
<name>A0AAD2HAN3_9AGAR</name>
<feature type="region of interest" description="Disordered" evidence="1">
    <location>
        <begin position="197"/>
        <end position="225"/>
    </location>
</feature>
<keyword evidence="3" id="KW-1185">Reference proteome</keyword>
<organism evidence="2 3">
    <name type="scientific">Mycena citricolor</name>
    <dbReference type="NCBI Taxonomy" id="2018698"/>
    <lineage>
        <taxon>Eukaryota</taxon>
        <taxon>Fungi</taxon>
        <taxon>Dikarya</taxon>
        <taxon>Basidiomycota</taxon>
        <taxon>Agaricomycotina</taxon>
        <taxon>Agaricomycetes</taxon>
        <taxon>Agaricomycetidae</taxon>
        <taxon>Agaricales</taxon>
        <taxon>Marasmiineae</taxon>
        <taxon>Mycenaceae</taxon>
        <taxon>Mycena</taxon>
    </lineage>
</organism>
<proteinExistence type="predicted"/>
<reference evidence="2" key="1">
    <citation type="submission" date="2023-11" db="EMBL/GenBank/DDBJ databases">
        <authorList>
            <person name="De Vega J J."/>
            <person name="De Vega J J."/>
        </authorList>
    </citation>
    <scope>NUCLEOTIDE SEQUENCE</scope>
</reference>
<feature type="region of interest" description="Disordered" evidence="1">
    <location>
        <begin position="122"/>
        <end position="167"/>
    </location>
</feature>
<feature type="region of interest" description="Disordered" evidence="1">
    <location>
        <begin position="1"/>
        <end position="23"/>
    </location>
</feature>
<accession>A0AAD2HAN3</accession>
<comment type="caution">
    <text evidence="2">The sequence shown here is derived from an EMBL/GenBank/DDBJ whole genome shotgun (WGS) entry which is preliminary data.</text>
</comment>